<dbReference type="Proteomes" id="UP000564378">
    <property type="component" value="Unassembled WGS sequence"/>
</dbReference>
<organism evidence="2 3">
    <name type="scientific">Parasphingopyxis marina</name>
    <dbReference type="NCBI Taxonomy" id="2761622"/>
    <lineage>
        <taxon>Bacteria</taxon>
        <taxon>Pseudomonadati</taxon>
        <taxon>Pseudomonadota</taxon>
        <taxon>Alphaproteobacteria</taxon>
        <taxon>Sphingomonadales</taxon>
        <taxon>Sphingomonadaceae</taxon>
        <taxon>Parasphingopyxis</taxon>
    </lineage>
</organism>
<comment type="caution">
    <text evidence="2">The sequence shown here is derived from an EMBL/GenBank/DDBJ whole genome shotgun (WGS) entry which is preliminary data.</text>
</comment>
<protein>
    <submittedName>
        <fullName evidence="2">Uncharacterized protein</fullName>
    </submittedName>
</protein>
<dbReference type="RefSeq" id="WP_185799728.1">
    <property type="nucleotide sequence ID" value="NZ_JACJVJ010000001.1"/>
</dbReference>
<feature type="signal peptide" evidence="1">
    <location>
        <begin position="1"/>
        <end position="22"/>
    </location>
</feature>
<name>A0A842HU36_9SPHN</name>
<feature type="chain" id="PRO_5032572860" evidence="1">
    <location>
        <begin position="23"/>
        <end position="109"/>
    </location>
</feature>
<keyword evidence="3" id="KW-1185">Reference proteome</keyword>
<evidence type="ECO:0000313" key="3">
    <source>
        <dbReference type="Proteomes" id="UP000564378"/>
    </source>
</evidence>
<dbReference type="EMBL" id="JACJVJ010000001">
    <property type="protein sequence ID" value="MBC2776445.1"/>
    <property type="molecule type" value="Genomic_DNA"/>
</dbReference>
<keyword evidence="1" id="KW-0732">Signal</keyword>
<accession>A0A842HU36</accession>
<evidence type="ECO:0000256" key="1">
    <source>
        <dbReference type="SAM" id="SignalP"/>
    </source>
</evidence>
<dbReference type="AlphaFoldDB" id="A0A842HU36"/>
<sequence length="109" mass="11803">MRNSLVSIALATAFAIPLAAAGADKGEGPETLAGPIGGEENDYWYDYLADIREAQQELDSDLARATDPEDARDAWDEYYGELADARSDYAGEMAERGIRDGIVIWGGDE</sequence>
<evidence type="ECO:0000313" key="2">
    <source>
        <dbReference type="EMBL" id="MBC2776445.1"/>
    </source>
</evidence>
<reference evidence="2 3" key="1">
    <citation type="submission" date="2020-08" db="EMBL/GenBank/DDBJ databases">
        <title>Draft genome sequence of Parasphingopyxis sp. GrpM-11.</title>
        <authorList>
            <person name="Oh J."/>
            <person name="Roh D.-H."/>
        </authorList>
    </citation>
    <scope>NUCLEOTIDE SEQUENCE [LARGE SCALE GENOMIC DNA]</scope>
    <source>
        <strain evidence="2 3">GrpM-11</strain>
    </source>
</reference>
<gene>
    <name evidence="2" type="ORF">H6P80_02305</name>
</gene>
<proteinExistence type="predicted"/>